<organism evidence="22 23">
    <name type="scientific">Candidatus Gottesmanbacteria bacterium RIFOXYB1_FULL_47_11</name>
    <dbReference type="NCBI Taxonomy" id="1798401"/>
    <lineage>
        <taxon>Bacteria</taxon>
        <taxon>Candidatus Gottesmaniibacteriota</taxon>
    </lineage>
</organism>
<reference evidence="22 23" key="1">
    <citation type="journal article" date="2016" name="Nat. Commun.">
        <title>Thousands of microbial genomes shed light on interconnected biogeochemical processes in an aquifer system.</title>
        <authorList>
            <person name="Anantharaman K."/>
            <person name="Brown C.T."/>
            <person name="Hug L.A."/>
            <person name="Sharon I."/>
            <person name="Castelle C.J."/>
            <person name="Probst A.J."/>
            <person name="Thomas B.C."/>
            <person name="Singh A."/>
            <person name="Wilkins M.J."/>
            <person name="Karaoz U."/>
            <person name="Brodie E.L."/>
            <person name="Williams K.H."/>
            <person name="Hubbard S.S."/>
            <person name="Banfield J.F."/>
        </authorList>
    </citation>
    <scope>NUCLEOTIDE SEQUENCE [LARGE SCALE GENOMIC DNA]</scope>
</reference>
<keyword evidence="3" id="KW-1003">Cell membrane</keyword>
<dbReference type="PANTHER" id="PTHR30474:SF2">
    <property type="entry name" value="PEPTIDOGLYCAN GLYCOSYLTRANSFERASE FTSW-RELATED"/>
    <property type="match status" value="1"/>
</dbReference>
<dbReference type="Proteomes" id="UP000176186">
    <property type="component" value="Unassembled WGS sequence"/>
</dbReference>
<evidence type="ECO:0000256" key="10">
    <source>
        <dbReference type="ARBA" id="ARBA00022989"/>
    </source>
</evidence>
<dbReference type="Pfam" id="PF01098">
    <property type="entry name" value="FTSW_RODA_SPOVE"/>
    <property type="match status" value="1"/>
</dbReference>
<evidence type="ECO:0000256" key="18">
    <source>
        <dbReference type="ARBA" id="ARBA00041418"/>
    </source>
</evidence>
<evidence type="ECO:0000256" key="16">
    <source>
        <dbReference type="ARBA" id="ARBA00038053"/>
    </source>
</evidence>
<evidence type="ECO:0000256" key="12">
    <source>
        <dbReference type="ARBA" id="ARBA00023306"/>
    </source>
</evidence>
<comment type="pathway">
    <text evidence="2">Cell wall biogenesis; peptidoglycan biosynthesis.</text>
</comment>
<feature type="transmembrane region" description="Helical" evidence="21">
    <location>
        <begin position="186"/>
        <end position="208"/>
    </location>
</feature>
<comment type="caution">
    <text evidence="22">The sequence shown here is derived from an EMBL/GenBank/DDBJ whole genome shotgun (WGS) entry which is preliminary data.</text>
</comment>
<keyword evidence="12" id="KW-0131">Cell cycle</keyword>
<gene>
    <name evidence="22" type="ORF">A2363_04980</name>
</gene>
<evidence type="ECO:0000313" key="23">
    <source>
        <dbReference type="Proteomes" id="UP000176186"/>
    </source>
</evidence>
<comment type="subcellular location">
    <subcellularLocation>
        <location evidence="1">Cell membrane</location>
        <topology evidence="1">Multi-pass membrane protein</topology>
    </subcellularLocation>
</comment>
<dbReference type="GO" id="GO:0009252">
    <property type="term" value="P:peptidoglycan biosynthetic process"/>
    <property type="evidence" value="ECO:0007669"/>
    <property type="project" value="UniProtKB-KW"/>
</dbReference>
<feature type="transmembrane region" description="Helical" evidence="21">
    <location>
        <begin position="265"/>
        <end position="290"/>
    </location>
</feature>
<evidence type="ECO:0000256" key="1">
    <source>
        <dbReference type="ARBA" id="ARBA00004651"/>
    </source>
</evidence>
<keyword evidence="9" id="KW-0573">Peptidoglycan synthesis</keyword>
<feature type="transmembrane region" description="Helical" evidence="21">
    <location>
        <begin position="311"/>
        <end position="333"/>
    </location>
</feature>
<dbReference type="InterPro" id="IPR013437">
    <property type="entry name" value="FtsW"/>
</dbReference>
<comment type="similarity">
    <text evidence="16">Belongs to the SEDS family. FtsW subfamily.</text>
</comment>
<keyword evidence="11 21" id="KW-0472">Membrane</keyword>
<evidence type="ECO:0000256" key="2">
    <source>
        <dbReference type="ARBA" id="ARBA00004752"/>
    </source>
</evidence>
<accession>A0A1F6BCA3</accession>
<dbReference type="InterPro" id="IPR001182">
    <property type="entry name" value="FtsW/RodA"/>
</dbReference>
<dbReference type="PANTHER" id="PTHR30474">
    <property type="entry name" value="CELL CYCLE PROTEIN"/>
    <property type="match status" value="1"/>
</dbReference>
<dbReference type="GO" id="GO:0032153">
    <property type="term" value="C:cell division site"/>
    <property type="evidence" value="ECO:0007669"/>
    <property type="project" value="TreeGrafter"/>
</dbReference>
<keyword evidence="5" id="KW-0328">Glycosyltransferase</keyword>
<evidence type="ECO:0000256" key="5">
    <source>
        <dbReference type="ARBA" id="ARBA00022676"/>
    </source>
</evidence>
<dbReference type="AlphaFoldDB" id="A0A1F6BCA3"/>
<protein>
    <recommendedName>
        <fullName evidence="17">Probable peptidoglycan glycosyltransferase FtsW</fullName>
        <ecNumber evidence="19">2.4.99.28</ecNumber>
    </recommendedName>
    <alternativeName>
        <fullName evidence="18">Cell division protein FtsW</fullName>
    </alternativeName>
    <alternativeName>
        <fullName evidence="15">Cell wall polymerase</fullName>
    </alternativeName>
    <alternativeName>
        <fullName evidence="14">Peptidoglycan polymerase</fullName>
    </alternativeName>
</protein>
<keyword evidence="6" id="KW-0808">Transferase</keyword>
<name>A0A1F6BCA3_9BACT</name>
<evidence type="ECO:0000313" key="22">
    <source>
        <dbReference type="EMBL" id="OGG34520.1"/>
    </source>
</evidence>
<evidence type="ECO:0000256" key="19">
    <source>
        <dbReference type="ARBA" id="ARBA00044770"/>
    </source>
</evidence>
<keyword evidence="10 21" id="KW-1133">Transmembrane helix</keyword>
<evidence type="ECO:0000256" key="9">
    <source>
        <dbReference type="ARBA" id="ARBA00022984"/>
    </source>
</evidence>
<keyword evidence="4 22" id="KW-0132">Cell division</keyword>
<keyword evidence="8" id="KW-0133">Cell shape</keyword>
<dbReference type="GO" id="GO:0005886">
    <property type="term" value="C:plasma membrane"/>
    <property type="evidence" value="ECO:0007669"/>
    <property type="project" value="UniProtKB-SubCell"/>
</dbReference>
<evidence type="ECO:0000256" key="3">
    <source>
        <dbReference type="ARBA" id="ARBA00022475"/>
    </source>
</evidence>
<evidence type="ECO:0000256" key="21">
    <source>
        <dbReference type="SAM" id="Phobius"/>
    </source>
</evidence>
<evidence type="ECO:0000256" key="15">
    <source>
        <dbReference type="ARBA" id="ARBA00033270"/>
    </source>
</evidence>
<proteinExistence type="inferred from homology"/>
<evidence type="ECO:0000256" key="17">
    <source>
        <dbReference type="ARBA" id="ARBA00041185"/>
    </source>
</evidence>
<keyword evidence="13" id="KW-0961">Cell wall biogenesis/degradation</keyword>
<feature type="transmembrane region" description="Helical" evidence="21">
    <location>
        <begin position="142"/>
        <end position="159"/>
    </location>
</feature>
<comment type="catalytic activity">
    <reaction evidence="20">
        <text>[GlcNAc-(1-&gt;4)-Mur2Ac(oyl-L-Ala-gamma-D-Glu-L-Lys-D-Ala-D-Ala)](n)-di-trans,octa-cis-undecaprenyl diphosphate + beta-D-GlcNAc-(1-&gt;4)-Mur2Ac(oyl-L-Ala-gamma-D-Glu-L-Lys-D-Ala-D-Ala)-di-trans,octa-cis-undecaprenyl diphosphate = [GlcNAc-(1-&gt;4)-Mur2Ac(oyl-L-Ala-gamma-D-Glu-L-Lys-D-Ala-D-Ala)](n+1)-di-trans,octa-cis-undecaprenyl diphosphate + di-trans,octa-cis-undecaprenyl diphosphate + H(+)</text>
        <dbReference type="Rhea" id="RHEA:23708"/>
        <dbReference type="Rhea" id="RHEA-COMP:9602"/>
        <dbReference type="Rhea" id="RHEA-COMP:9603"/>
        <dbReference type="ChEBI" id="CHEBI:15378"/>
        <dbReference type="ChEBI" id="CHEBI:58405"/>
        <dbReference type="ChEBI" id="CHEBI:60033"/>
        <dbReference type="ChEBI" id="CHEBI:78435"/>
        <dbReference type="EC" id="2.4.99.28"/>
    </reaction>
</comment>
<dbReference type="GO" id="GO:0051301">
    <property type="term" value="P:cell division"/>
    <property type="evidence" value="ECO:0007669"/>
    <property type="project" value="UniProtKB-KW"/>
</dbReference>
<feature type="transmembrane region" description="Helical" evidence="21">
    <location>
        <begin position="113"/>
        <end position="136"/>
    </location>
</feature>
<dbReference type="GO" id="GO:0008955">
    <property type="term" value="F:peptidoglycan glycosyltransferase activity"/>
    <property type="evidence" value="ECO:0007669"/>
    <property type="project" value="UniProtKB-EC"/>
</dbReference>
<evidence type="ECO:0000256" key="4">
    <source>
        <dbReference type="ARBA" id="ARBA00022618"/>
    </source>
</evidence>
<evidence type="ECO:0000256" key="7">
    <source>
        <dbReference type="ARBA" id="ARBA00022692"/>
    </source>
</evidence>
<dbReference type="STRING" id="1798401.A2363_04980"/>
<evidence type="ECO:0000256" key="6">
    <source>
        <dbReference type="ARBA" id="ARBA00022679"/>
    </source>
</evidence>
<dbReference type="GO" id="GO:0015648">
    <property type="term" value="F:lipid-linked peptidoglycan transporter activity"/>
    <property type="evidence" value="ECO:0007669"/>
    <property type="project" value="TreeGrafter"/>
</dbReference>
<dbReference type="EMBL" id="MFKE01000028">
    <property type="protein sequence ID" value="OGG34520.1"/>
    <property type="molecule type" value="Genomic_DNA"/>
</dbReference>
<feature type="transmembrane region" description="Helical" evidence="21">
    <location>
        <begin position="20"/>
        <end position="43"/>
    </location>
</feature>
<feature type="transmembrane region" description="Helical" evidence="21">
    <location>
        <begin position="228"/>
        <end position="245"/>
    </location>
</feature>
<dbReference type="GO" id="GO:0071555">
    <property type="term" value="P:cell wall organization"/>
    <property type="evidence" value="ECO:0007669"/>
    <property type="project" value="UniProtKB-KW"/>
</dbReference>
<feature type="transmembrane region" description="Helical" evidence="21">
    <location>
        <begin position="80"/>
        <end position="101"/>
    </location>
</feature>
<evidence type="ECO:0000256" key="11">
    <source>
        <dbReference type="ARBA" id="ARBA00023136"/>
    </source>
</evidence>
<sequence length="363" mass="39876">MKFPSLHLAKPRPPDRWTLLPVIVLTLFGILMVYDSSVAIAIRDFGNQYYFVREQLKWLIAGYIFLVIFSFIDYRALRKLALPLLLGTMVLLLAVFLPGIGVKALGAHRWINFGFFVLQPAEVAKLALIIYLSAWFATRETGRFLSFILLLGMVVGLVLLEPDLGTSVIIVTISVLLYYVSGAPLLHFGVLVPTLAVALIALAVVSPYRMARLTTFLHPDRDPLGSSYHIRQALLALGSGGWFGVGIGQSRQKYEYLPEANTDSIFAIVGEEIGFVGALAVVLVYVFLAWRGFRIAKRATDTFGKLVATGITVWISLQTVINLSAMVALMPLTGVPLPFISYGGSSLIIMMIAVGILLNISRK</sequence>
<evidence type="ECO:0000256" key="13">
    <source>
        <dbReference type="ARBA" id="ARBA00023316"/>
    </source>
</evidence>
<dbReference type="GO" id="GO:0008360">
    <property type="term" value="P:regulation of cell shape"/>
    <property type="evidence" value="ECO:0007669"/>
    <property type="project" value="UniProtKB-KW"/>
</dbReference>
<evidence type="ECO:0000256" key="14">
    <source>
        <dbReference type="ARBA" id="ARBA00032370"/>
    </source>
</evidence>
<feature type="transmembrane region" description="Helical" evidence="21">
    <location>
        <begin position="339"/>
        <end position="360"/>
    </location>
</feature>
<keyword evidence="7 21" id="KW-0812">Transmembrane</keyword>
<dbReference type="NCBIfam" id="TIGR02614">
    <property type="entry name" value="ftsW"/>
    <property type="match status" value="1"/>
</dbReference>
<dbReference type="EC" id="2.4.99.28" evidence="19"/>
<evidence type="ECO:0000256" key="20">
    <source>
        <dbReference type="ARBA" id="ARBA00049902"/>
    </source>
</evidence>
<feature type="transmembrane region" description="Helical" evidence="21">
    <location>
        <begin position="55"/>
        <end position="74"/>
    </location>
</feature>
<evidence type="ECO:0000256" key="8">
    <source>
        <dbReference type="ARBA" id="ARBA00022960"/>
    </source>
</evidence>